<dbReference type="Proteomes" id="UP001160390">
    <property type="component" value="Unassembled WGS sequence"/>
</dbReference>
<protein>
    <submittedName>
        <fullName evidence="1">Uncharacterized protein</fullName>
    </submittedName>
</protein>
<proteinExistence type="predicted"/>
<dbReference type="EMBL" id="CABFNP030001291">
    <property type="protein sequence ID" value="CAI6097329.1"/>
    <property type="molecule type" value="Genomic_DNA"/>
</dbReference>
<evidence type="ECO:0000313" key="2">
    <source>
        <dbReference type="Proteomes" id="UP001160390"/>
    </source>
</evidence>
<gene>
    <name evidence="1" type="ORF">CCHLO57077_00014431</name>
</gene>
<name>A0AA35MIB4_9HYPO</name>
<reference evidence="1" key="1">
    <citation type="submission" date="2023-01" db="EMBL/GenBank/DDBJ databases">
        <authorList>
            <person name="Piombo E."/>
        </authorList>
    </citation>
    <scope>NUCLEOTIDE SEQUENCE</scope>
</reference>
<sequence>MPLQTRMIAAVVGVALAAQAAMFVLWSQRTKTQSQIQDEFGTLPGKENEENKENVPRQPTANIRRYLMHYDVHHREKRSDGHGGAL</sequence>
<accession>A0AA35MIB4</accession>
<comment type="caution">
    <text evidence="1">The sequence shown here is derived from an EMBL/GenBank/DDBJ whole genome shotgun (WGS) entry which is preliminary data.</text>
</comment>
<organism evidence="1 2">
    <name type="scientific">Clonostachys chloroleuca</name>
    <dbReference type="NCBI Taxonomy" id="1926264"/>
    <lineage>
        <taxon>Eukaryota</taxon>
        <taxon>Fungi</taxon>
        <taxon>Dikarya</taxon>
        <taxon>Ascomycota</taxon>
        <taxon>Pezizomycotina</taxon>
        <taxon>Sordariomycetes</taxon>
        <taxon>Hypocreomycetidae</taxon>
        <taxon>Hypocreales</taxon>
        <taxon>Bionectriaceae</taxon>
        <taxon>Clonostachys</taxon>
    </lineage>
</organism>
<keyword evidence="2" id="KW-1185">Reference proteome</keyword>
<dbReference type="AlphaFoldDB" id="A0AA35MIB4"/>
<evidence type="ECO:0000313" key="1">
    <source>
        <dbReference type="EMBL" id="CAI6097329.1"/>
    </source>
</evidence>